<keyword evidence="2" id="KW-0496">Mitochondrion</keyword>
<dbReference type="EMBL" id="MT227806">
    <property type="protein sequence ID" value="QNS39948.1"/>
    <property type="molecule type" value="Genomic_DNA"/>
</dbReference>
<keyword evidence="1" id="KW-1133">Transmembrane helix</keyword>
<organism evidence="2">
    <name type="scientific">Sanghuangporus vaninii</name>
    <dbReference type="NCBI Taxonomy" id="175686"/>
    <lineage>
        <taxon>Eukaryota</taxon>
        <taxon>Fungi</taxon>
        <taxon>Dikarya</taxon>
        <taxon>Basidiomycota</taxon>
        <taxon>Agaricomycotina</taxon>
        <taxon>Agaricomycetes</taxon>
        <taxon>Hymenochaetales</taxon>
        <taxon>Hymenochaetaceae</taxon>
        <taxon>Sanghuangporus</taxon>
    </lineage>
</organism>
<dbReference type="GeneID" id="59433104"/>
<feature type="transmembrane region" description="Helical" evidence="1">
    <location>
        <begin position="23"/>
        <end position="49"/>
    </location>
</feature>
<protein>
    <submittedName>
        <fullName evidence="2">Uncharacterized protein</fullName>
    </submittedName>
</protein>
<accession>A0A7H1DSJ0</accession>
<dbReference type="RefSeq" id="YP_009936106.1">
    <property type="nucleotide sequence ID" value="NC_050862.1"/>
</dbReference>
<sequence length="205" mass="22653">MFILFSLSLLSYNLIKNKNSSNIFGINLCKINVIIVLLLLASIIVYTILNFNLDFYNLNNTNLYNINYIPEGQSSNAPQDPARWWPSGVPQPMTIIGTMAGAFGALSRIPGVSPRLRVVASLGAGGITATNIAYHSAIENSIGFNRFLWSFSVAKETGKWPSIDEAYAPKNVNQETVNNYTREAVNKADQTLVNKTVSEVKIYNK</sequence>
<evidence type="ECO:0000313" key="2">
    <source>
        <dbReference type="EMBL" id="QNS39948.1"/>
    </source>
</evidence>
<keyword evidence="1" id="KW-0472">Membrane</keyword>
<dbReference type="AlphaFoldDB" id="A0A7H1DSJ0"/>
<proteinExistence type="predicted"/>
<evidence type="ECO:0000256" key="1">
    <source>
        <dbReference type="SAM" id="Phobius"/>
    </source>
</evidence>
<geneLocation type="mitochondrion" evidence="2"/>
<reference evidence="2" key="1">
    <citation type="submission" date="2020-03" db="EMBL/GenBank/DDBJ databases">
        <authorList>
            <person name="Song T."/>
            <person name="Xu F."/>
        </authorList>
    </citation>
    <scope>NUCLEOTIDE SEQUENCE</scope>
    <source>
        <strain evidence="2">Zhehuang-1</strain>
    </source>
</reference>
<keyword evidence="1" id="KW-0812">Transmembrane</keyword>
<name>A0A7H1DSJ0_9AGAM</name>